<feature type="non-terminal residue" evidence="1">
    <location>
        <position position="1"/>
    </location>
</feature>
<accession>A0A149UQN0</accession>
<evidence type="ECO:0000313" key="2">
    <source>
        <dbReference type="Proteomes" id="UP000075377"/>
    </source>
</evidence>
<organism evidence="1 2">
    <name type="scientific">Acetobacter malorum</name>
    <dbReference type="NCBI Taxonomy" id="178901"/>
    <lineage>
        <taxon>Bacteria</taxon>
        <taxon>Pseudomonadati</taxon>
        <taxon>Pseudomonadota</taxon>
        <taxon>Alphaproteobacteria</taxon>
        <taxon>Acetobacterales</taxon>
        <taxon>Acetobacteraceae</taxon>
        <taxon>Acetobacter</taxon>
    </lineage>
</organism>
<evidence type="ECO:0000313" key="1">
    <source>
        <dbReference type="EMBL" id="KXV70290.1"/>
    </source>
</evidence>
<reference evidence="1 2" key="1">
    <citation type="submission" date="2015-06" db="EMBL/GenBank/DDBJ databases">
        <title>Improved classification and identification of acetic acid bacteria using matrix-assisted laser desorption/ionization time-of-flight mass spectrometry; Gluconobacter nephelii and Gluconobacter uchimurae are later heterotypic synonyms of Gluconobacter japonicus and Gluconobacter oxydans, respectively.</title>
        <authorList>
            <person name="Li L."/>
            <person name="Cleenwerck I."/>
            <person name="De Vuyst L."/>
            <person name="Vandamme P."/>
        </authorList>
    </citation>
    <scope>NUCLEOTIDE SEQUENCE [LARGE SCALE GENOMIC DNA]</scope>
    <source>
        <strain evidence="1 2">LMG 1699</strain>
    </source>
</reference>
<gene>
    <name evidence="1" type="ORF">AD951_03240</name>
</gene>
<dbReference type="Proteomes" id="UP000075377">
    <property type="component" value="Unassembled WGS sequence"/>
</dbReference>
<dbReference type="EMBL" id="LHZX01000235">
    <property type="protein sequence ID" value="KXV70290.1"/>
    <property type="molecule type" value="Genomic_DNA"/>
</dbReference>
<proteinExistence type="predicted"/>
<protein>
    <submittedName>
        <fullName evidence="1">Uncharacterized protein</fullName>
    </submittedName>
</protein>
<name>A0A149UQN0_9PROT</name>
<dbReference type="AlphaFoldDB" id="A0A149UQN0"/>
<dbReference type="PATRIC" id="fig|178901.14.peg.2561"/>
<sequence length="79" mass="8932">TRTGWRQFVQKPSKRLSRSLLMAGRDVAHQAGDYQRAVLNRGGNYPCVGARASTESERTEWYFGSLAMRGCPFIPKEIL</sequence>
<comment type="caution">
    <text evidence="1">The sequence shown here is derived from an EMBL/GenBank/DDBJ whole genome shotgun (WGS) entry which is preliminary data.</text>
</comment>